<protein>
    <submittedName>
        <fullName evidence="2">Uncharacterized protein</fullName>
    </submittedName>
</protein>
<sequence length="256" mass="29180">MRFRGCIVWGLILVCVCTANGQEEEALVEELQAAQVRLEVAVEGKAALTFVRPLVNVELSFIKRVCEPSVEQMKQIVRAATKAYLATGDLVQDENNNVRRLNNNNGVHLRGPNSELLSENPYGRVRRDALKYLEPILSQPQYETYVEEAKERDRFERATAIGLAIDILDEKVGLTETQQSALMQTLMKDWQAIDLQWILNYVQNQQYLPPMPKDSLKKVLTPKQQKALDSFQQISISFGWGNQFGGEVKLNEEWIK</sequence>
<accession>A0A7W5H4K7</accession>
<feature type="signal peptide" evidence="1">
    <location>
        <begin position="1"/>
        <end position="21"/>
    </location>
</feature>
<keyword evidence="3" id="KW-1185">Reference proteome</keyword>
<dbReference type="EMBL" id="JACHXU010000003">
    <property type="protein sequence ID" value="MBB3205268.1"/>
    <property type="molecule type" value="Genomic_DNA"/>
</dbReference>
<dbReference type="Proteomes" id="UP000536179">
    <property type="component" value="Unassembled WGS sequence"/>
</dbReference>
<evidence type="ECO:0000313" key="2">
    <source>
        <dbReference type="EMBL" id="MBB3205268.1"/>
    </source>
</evidence>
<dbReference type="AlphaFoldDB" id="A0A7W5H4K7"/>
<gene>
    <name evidence="2" type="ORF">FHS27_001068</name>
</gene>
<evidence type="ECO:0000313" key="3">
    <source>
        <dbReference type="Proteomes" id="UP000536179"/>
    </source>
</evidence>
<organism evidence="2 3">
    <name type="scientific">Aporhodopirellula rubra</name>
    <dbReference type="NCBI Taxonomy" id="980271"/>
    <lineage>
        <taxon>Bacteria</taxon>
        <taxon>Pseudomonadati</taxon>
        <taxon>Planctomycetota</taxon>
        <taxon>Planctomycetia</taxon>
        <taxon>Pirellulales</taxon>
        <taxon>Pirellulaceae</taxon>
        <taxon>Aporhodopirellula</taxon>
    </lineage>
</organism>
<feature type="chain" id="PRO_5031229560" evidence="1">
    <location>
        <begin position="22"/>
        <end position="256"/>
    </location>
</feature>
<reference evidence="2 3" key="1">
    <citation type="submission" date="2020-08" db="EMBL/GenBank/DDBJ databases">
        <title>Genomic Encyclopedia of Type Strains, Phase III (KMG-III): the genomes of soil and plant-associated and newly described type strains.</title>
        <authorList>
            <person name="Whitman W."/>
        </authorList>
    </citation>
    <scope>NUCLEOTIDE SEQUENCE [LARGE SCALE GENOMIC DNA]</scope>
    <source>
        <strain evidence="2 3">CECT 8075</strain>
    </source>
</reference>
<dbReference type="RefSeq" id="WP_184302604.1">
    <property type="nucleotide sequence ID" value="NZ_JACHXU010000003.1"/>
</dbReference>
<comment type="caution">
    <text evidence="2">The sequence shown here is derived from an EMBL/GenBank/DDBJ whole genome shotgun (WGS) entry which is preliminary data.</text>
</comment>
<evidence type="ECO:0000256" key="1">
    <source>
        <dbReference type="SAM" id="SignalP"/>
    </source>
</evidence>
<name>A0A7W5H4K7_9BACT</name>
<proteinExistence type="predicted"/>
<keyword evidence="1" id="KW-0732">Signal</keyword>